<protein>
    <recommendedName>
        <fullName evidence="3">Reverse transcriptase domain-containing protein</fullName>
    </recommendedName>
</protein>
<sequence length="358" mass="41393">ADFKELNDSQVTEDIIVGSADVKALYLSLDIGFTVEKVCEVFYASGVEVVGLNVEELGLYLSPNRCEEELRNLGLLRFCPRRKTKRGRSPTITGCAVDENRTKRFQPWLPPVEQPDKVTTRKMFTEAMKVVLLFIMKNHLYTFDNDIKLQTEGGPIGLELTGVLAQFFTVWWDRQMVKRLEESGVGLRVYRRYVDDINVVMNASAAGIRFQEGRFTQDENFAQIEQNLKLDNRCMQLFQSIGNSIHPSIRLEVDCPSRHVDGKIPILDLKLWIERRRREGDDGQDRDMQFVLHEFYYKDVASSSVINARSALPWSCKRTILTQEVLRILLNCSRELPWEVVVAHVNHMMLRLQYSGYY</sequence>
<feature type="non-terminal residue" evidence="1">
    <location>
        <position position="1"/>
    </location>
</feature>
<comment type="caution">
    <text evidence="1">The sequence shown here is derived from an EMBL/GenBank/DDBJ whole genome shotgun (WGS) entry which is preliminary data.</text>
</comment>
<gene>
    <name evidence="1" type="ORF">AWC38_SpisGene22981</name>
</gene>
<dbReference type="EMBL" id="LSMT01001108">
    <property type="protein sequence ID" value="PFX12982.1"/>
    <property type="molecule type" value="Genomic_DNA"/>
</dbReference>
<keyword evidence="2" id="KW-1185">Reference proteome</keyword>
<evidence type="ECO:0008006" key="3">
    <source>
        <dbReference type="Google" id="ProtNLM"/>
    </source>
</evidence>
<accession>A0A2B4R9S5</accession>
<evidence type="ECO:0000313" key="2">
    <source>
        <dbReference type="Proteomes" id="UP000225706"/>
    </source>
</evidence>
<name>A0A2B4R9S5_STYPI</name>
<proteinExistence type="predicted"/>
<evidence type="ECO:0000313" key="1">
    <source>
        <dbReference type="EMBL" id="PFX12982.1"/>
    </source>
</evidence>
<reference evidence="2" key="1">
    <citation type="journal article" date="2017" name="bioRxiv">
        <title>Comparative analysis of the genomes of Stylophora pistillata and Acropora digitifera provides evidence for extensive differences between species of corals.</title>
        <authorList>
            <person name="Voolstra C.R."/>
            <person name="Li Y."/>
            <person name="Liew Y.J."/>
            <person name="Baumgarten S."/>
            <person name="Zoccola D."/>
            <person name="Flot J.-F."/>
            <person name="Tambutte S."/>
            <person name="Allemand D."/>
            <person name="Aranda M."/>
        </authorList>
    </citation>
    <scope>NUCLEOTIDE SEQUENCE [LARGE SCALE GENOMIC DNA]</scope>
</reference>
<dbReference type="Proteomes" id="UP000225706">
    <property type="component" value="Unassembled WGS sequence"/>
</dbReference>
<organism evidence="1 2">
    <name type="scientific">Stylophora pistillata</name>
    <name type="common">Smooth cauliflower coral</name>
    <dbReference type="NCBI Taxonomy" id="50429"/>
    <lineage>
        <taxon>Eukaryota</taxon>
        <taxon>Metazoa</taxon>
        <taxon>Cnidaria</taxon>
        <taxon>Anthozoa</taxon>
        <taxon>Hexacorallia</taxon>
        <taxon>Scleractinia</taxon>
        <taxon>Astrocoeniina</taxon>
        <taxon>Pocilloporidae</taxon>
        <taxon>Stylophora</taxon>
    </lineage>
</organism>
<dbReference type="AlphaFoldDB" id="A0A2B4R9S5"/>